<dbReference type="KEGG" id="vcy:IX92_07050"/>
<dbReference type="AlphaFoldDB" id="A0AAN0VWX0"/>
<evidence type="ECO:0000256" key="1">
    <source>
        <dbReference type="SAM" id="MobiDB-lite"/>
    </source>
</evidence>
<proteinExistence type="predicted"/>
<reference evidence="2 3" key="1">
    <citation type="submission" date="2014-10" db="EMBL/GenBank/DDBJ databases">
        <title>The Complete Genome Sequence for the Shellfish Pathogen Vibrio coralliilyticus RE98 Isolated from a Shellfish Hatchery.</title>
        <authorList>
            <person name="Richards G.P."/>
            <person name="Bono J.L."/>
            <person name="Watson M.A."/>
            <person name="Needleman D.S."/>
        </authorList>
    </citation>
    <scope>NUCLEOTIDE SEQUENCE [LARGE SCALE GENOMIC DNA]</scope>
    <source>
        <strain evidence="2 3">RE98</strain>
    </source>
</reference>
<dbReference type="Proteomes" id="UP000030081">
    <property type="component" value="Chromosome 1"/>
</dbReference>
<gene>
    <name evidence="2" type="ORF">IX92_07050</name>
</gene>
<dbReference type="EMBL" id="CP009617">
    <property type="protein sequence ID" value="AIW18815.1"/>
    <property type="molecule type" value="Genomic_DNA"/>
</dbReference>
<organism evidence="2 3">
    <name type="scientific">Vibrio coralliilyticus</name>
    <dbReference type="NCBI Taxonomy" id="190893"/>
    <lineage>
        <taxon>Bacteria</taxon>
        <taxon>Pseudomonadati</taxon>
        <taxon>Pseudomonadota</taxon>
        <taxon>Gammaproteobacteria</taxon>
        <taxon>Vibrionales</taxon>
        <taxon>Vibrionaceae</taxon>
        <taxon>Vibrio</taxon>
    </lineage>
</organism>
<evidence type="ECO:0000313" key="3">
    <source>
        <dbReference type="Proteomes" id="UP000030081"/>
    </source>
</evidence>
<sequence length="163" mass="18628">MLISLDLDTKPNVAPPRTWWEWLPEQATSMSELSNKILERHVQALDPEAYALIHRLLSEGMLDSNIGVSMISTIRKVDRVSGFPRPTNLRSHSAENEERLKPIVELGLWVRKEYQQLSKSNDSGLKEPCSLPKPTNNNTPACRMTMEKMVRQAEALKQHREKA</sequence>
<feature type="region of interest" description="Disordered" evidence="1">
    <location>
        <begin position="120"/>
        <end position="141"/>
    </location>
</feature>
<protein>
    <submittedName>
        <fullName evidence="2">Uncharacterized protein</fullName>
    </submittedName>
</protein>
<evidence type="ECO:0000313" key="2">
    <source>
        <dbReference type="EMBL" id="AIW18815.1"/>
    </source>
</evidence>
<accession>A0AAN0VWX0</accession>
<keyword evidence="3" id="KW-1185">Reference proteome</keyword>
<name>A0AAN0VWX0_9VIBR</name>